<dbReference type="AlphaFoldDB" id="A0A919DQ53"/>
<feature type="transmembrane region" description="Helical" evidence="9">
    <location>
        <begin position="210"/>
        <end position="233"/>
    </location>
</feature>
<keyword evidence="2" id="KW-0813">Transport</keyword>
<feature type="compositionally biased region" description="Gly residues" evidence="8">
    <location>
        <begin position="119"/>
        <end position="130"/>
    </location>
</feature>
<feature type="transmembrane region" description="Helical" evidence="9">
    <location>
        <begin position="142"/>
        <end position="161"/>
    </location>
</feature>
<dbReference type="Pfam" id="PF00375">
    <property type="entry name" value="SDF"/>
    <property type="match status" value="1"/>
</dbReference>
<evidence type="ECO:0000256" key="7">
    <source>
        <dbReference type="ARBA" id="ARBA00023136"/>
    </source>
</evidence>
<feature type="transmembrane region" description="Helical" evidence="9">
    <location>
        <begin position="350"/>
        <end position="373"/>
    </location>
</feature>
<dbReference type="SUPFAM" id="SSF118215">
    <property type="entry name" value="Proton glutamate symport protein"/>
    <property type="match status" value="1"/>
</dbReference>
<comment type="caution">
    <text evidence="10">The sequence shown here is derived from an EMBL/GenBank/DDBJ whole genome shotgun (WGS) entry which is preliminary data.</text>
</comment>
<dbReference type="PANTHER" id="PTHR42865">
    <property type="entry name" value="PROTON/GLUTAMATE-ASPARTATE SYMPORTER"/>
    <property type="match status" value="1"/>
</dbReference>
<comment type="subcellular location">
    <subcellularLocation>
        <location evidence="1">Cell membrane</location>
        <topology evidence="1">Multi-pass membrane protein</topology>
    </subcellularLocation>
</comment>
<feature type="compositionally biased region" description="Gly residues" evidence="8">
    <location>
        <begin position="55"/>
        <end position="82"/>
    </location>
</feature>
<evidence type="ECO:0000256" key="2">
    <source>
        <dbReference type="ARBA" id="ARBA00022448"/>
    </source>
</evidence>
<sequence length="594" mass="59309">MADEKRAAGAAKPPAGEGARVDAGPGDTPARPQAPSPTLGDAPASGGSVGTSPTGDGGGSSEGDGGAPPTGNSGGSFAGNSGGSSARDGGTPPTGDGGTPPTGDGGTPPTGPGGAPPTGDGGAPPTGNGGAPSAKRRDRTHYLYIAVIAAVFLGIAVGFAAPDFAKELKPLGTGFVNLIKMMISPIIFCTIVLGVGSVRQAAKVGKVGGLALAYFLAMSVVALAIGLVVGNILHPGSGMDLTDSVKDAGHTAADKADEGLVDFALGIIPTTMVSAFTVEKVLQTLLVALLAGFALQGMGAAGEPILRGVQHVQKLVFRILAMIMWAAPVGAFGAMAAVVGETGTDALKALATIMIGFYVTCALFILVVLGTLLRLATGVNLFKLLAYLGREFLLILSTSSSESALPRLIAKMEHLGVSRPVVGITVPTGYSFNLDGTMIYLTMASLFIADAMDQPLGVGEQISLLLFMMIASKGAAGVSGSGIAVLASGLQSHKPALVDGVGLIIGVDRFMSEARALTNFAGNAVATLLIGTWTKEVDRDRVTRVLAGELPFDERTLVDDGHGAAHGASAPAPAAAEADAVPGQVSMDKASVKA</sequence>
<dbReference type="InterPro" id="IPR001991">
    <property type="entry name" value="Na-dicarboxylate_symporter"/>
</dbReference>
<feature type="region of interest" description="Disordered" evidence="8">
    <location>
        <begin position="557"/>
        <end position="582"/>
    </location>
</feature>
<evidence type="ECO:0000256" key="6">
    <source>
        <dbReference type="ARBA" id="ARBA00022989"/>
    </source>
</evidence>
<evidence type="ECO:0000313" key="10">
    <source>
        <dbReference type="EMBL" id="GHE65505.1"/>
    </source>
</evidence>
<dbReference type="GO" id="GO:0005886">
    <property type="term" value="C:plasma membrane"/>
    <property type="evidence" value="ECO:0007669"/>
    <property type="project" value="UniProtKB-SubCell"/>
</dbReference>
<feature type="compositionally biased region" description="Low complexity" evidence="8">
    <location>
        <begin position="8"/>
        <end position="18"/>
    </location>
</feature>
<keyword evidence="5" id="KW-0769">Symport</keyword>
<feature type="compositionally biased region" description="Low complexity" evidence="8">
    <location>
        <begin position="83"/>
        <end position="94"/>
    </location>
</feature>
<name>A0A919DQ53_9ACTN</name>
<dbReference type="FunFam" id="1.10.3860.10:FF:000001">
    <property type="entry name" value="C4-dicarboxylate transport protein"/>
    <property type="match status" value="1"/>
</dbReference>
<dbReference type="GO" id="GO:0070778">
    <property type="term" value="P:L-aspartate transmembrane transport"/>
    <property type="evidence" value="ECO:0007669"/>
    <property type="project" value="TreeGrafter"/>
</dbReference>
<reference evidence="10" key="1">
    <citation type="journal article" date="2014" name="Int. J. Syst. Evol. Microbiol.">
        <title>Complete genome sequence of Corynebacterium casei LMG S-19264T (=DSM 44701T), isolated from a smear-ripened cheese.</title>
        <authorList>
            <consortium name="US DOE Joint Genome Institute (JGI-PGF)"/>
            <person name="Walter F."/>
            <person name="Albersmeier A."/>
            <person name="Kalinowski J."/>
            <person name="Ruckert C."/>
        </authorList>
    </citation>
    <scope>NUCLEOTIDE SEQUENCE</scope>
    <source>
        <strain evidence="10">JCM 4784</strain>
    </source>
</reference>
<proteinExistence type="predicted"/>
<evidence type="ECO:0000256" key="4">
    <source>
        <dbReference type="ARBA" id="ARBA00022692"/>
    </source>
</evidence>
<evidence type="ECO:0000256" key="3">
    <source>
        <dbReference type="ARBA" id="ARBA00022475"/>
    </source>
</evidence>
<dbReference type="GO" id="GO:0015138">
    <property type="term" value="F:fumarate transmembrane transporter activity"/>
    <property type="evidence" value="ECO:0007669"/>
    <property type="project" value="TreeGrafter"/>
</dbReference>
<feature type="transmembrane region" description="Helical" evidence="9">
    <location>
        <begin position="181"/>
        <end position="198"/>
    </location>
</feature>
<gene>
    <name evidence="10" type="ORF">GCM10018785_38010</name>
</gene>
<keyword evidence="4 9" id="KW-0812">Transmembrane</keyword>
<evidence type="ECO:0000313" key="11">
    <source>
        <dbReference type="Proteomes" id="UP000608024"/>
    </source>
</evidence>
<feature type="transmembrane region" description="Helical" evidence="9">
    <location>
        <begin position="315"/>
        <end position="338"/>
    </location>
</feature>
<feature type="compositionally biased region" description="Gly residues" evidence="8">
    <location>
        <begin position="95"/>
        <end position="108"/>
    </location>
</feature>
<keyword evidence="11" id="KW-1185">Reference proteome</keyword>
<dbReference type="GO" id="GO:0015366">
    <property type="term" value="F:malate:proton symporter activity"/>
    <property type="evidence" value="ECO:0007669"/>
    <property type="project" value="TreeGrafter"/>
</dbReference>
<feature type="region of interest" description="Disordered" evidence="8">
    <location>
        <begin position="1"/>
        <end position="135"/>
    </location>
</feature>
<keyword evidence="3" id="KW-1003">Cell membrane</keyword>
<evidence type="ECO:0000256" key="1">
    <source>
        <dbReference type="ARBA" id="ARBA00004651"/>
    </source>
</evidence>
<evidence type="ECO:0000256" key="8">
    <source>
        <dbReference type="SAM" id="MobiDB-lite"/>
    </source>
</evidence>
<evidence type="ECO:0000256" key="5">
    <source>
        <dbReference type="ARBA" id="ARBA00022847"/>
    </source>
</evidence>
<dbReference type="Proteomes" id="UP000608024">
    <property type="component" value="Unassembled WGS sequence"/>
</dbReference>
<feature type="transmembrane region" description="Helical" evidence="9">
    <location>
        <begin position="281"/>
        <end position="303"/>
    </location>
</feature>
<dbReference type="GO" id="GO:0015141">
    <property type="term" value="F:succinate transmembrane transporter activity"/>
    <property type="evidence" value="ECO:0007669"/>
    <property type="project" value="TreeGrafter"/>
</dbReference>
<feature type="compositionally biased region" description="Low complexity" evidence="8">
    <location>
        <begin position="565"/>
        <end position="580"/>
    </location>
</feature>
<protein>
    <submittedName>
        <fullName evidence="10">Uncharacterized protein</fullName>
    </submittedName>
</protein>
<feature type="compositionally biased region" description="Low complexity" evidence="8">
    <location>
        <begin position="43"/>
        <end position="54"/>
    </location>
</feature>
<dbReference type="EMBL" id="BNBT01000053">
    <property type="protein sequence ID" value="GHE65505.1"/>
    <property type="molecule type" value="Genomic_DNA"/>
</dbReference>
<reference evidence="10" key="2">
    <citation type="submission" date="2020-09" db="EMBL/GenBank/DDBJ databases">
        <authorList>
            <person name="Sun Q."/>
            <person name="Ohkuma M."/>
        </authorList>
    </citation>
    <scope>NUCLEOTIDE SEQUENCE</scope>
    <source>
        <strain evidence="10">JCM 4784</strain>
    </source>
</reference>
<dbReference type="PRINTS" id="PR00173">
    <property type="entry name" value="EDTRNSPORT"/>
</dbReference>
<dbReference type="PANTHER" id="PTHR42865:SF1">
    <property type="entry name" value="AEROBIC C4-DICARBOXYLATE TRANSPORT PROTEIN"/>
    <property type="match status" value="1"/>
</dbReference>
<evidence type="ECO:0000256" key="9">
    <source>
        <dbReference type="SAM" id="Phobius"/>
    </source>
</evidence>
<keyword evidence="7 9" id="KW-0472">Membrane</keyword>
<organism evidence="10 11">
    <name type="scientific">Streptomyces longispororuber</name>
    <dbReference type="NCBI Taxonomy" id="68230"/>
    <lineage>
        <taxon>Bacteria</taxon>
        <taxon>Bacillati</taxon>
        <taxon>Actinomycetota</taxon>
        <taxon>Actinomycetes</taxon>
        <taxon>Kitasatosporales</taxon>
        <taxon>Streptomycetaceae</taxon>
        <taxon>Streptomyces</taxon>
    </lineage>
</organism>
<dbReference type="InterPro" id="IPR036458">
    <property type="entry name" value="Na:dicarbo_symporter_sf"/>
</dbReference>
<keyword evidence="6 9" id="KW-1133">Transmembrane helix</keyword>
<accession>A0A919DQ53</accession>
<dbReference type="Gene3D" id="1.10.3860.10">
    <property type="entry name" value="Sodium:dicarboxylate symporter"/>
    <property type="match status" value="1"/>
</dbReference>